<gene>
    <name evidence="1" type="ORF">JGI23_01431</name>
</gene>
<dbReference type="PANTHER" id="PTHR41247:SF1">
    <property type="entry name" value="HTH-TYPE TRANSCRIPTIONAL REPRESSOR YCNK"/>
    <property type="match status" value="1"/>
</dbReference>
<dbReference type="PANTHER" id="PTHR41247">
    <property type="entry name" value="HTH-TYPE TRANSCRIPTIONAL REPRESSOR YCNK"/>
    <property type="match status" value="1"/>
</dbReference>
<organism evidence="1 2">
    <name type="scientific">Candidatus Chryseopegocella kryptomonas</name>
    <dbReference type="NCBI Taxonomy" id="1633643"/>
    <lineage>
        <taxon>Bacteria</taxon>
        <taxon>Pseudomonadati</taxon>
        <taxon>Candidatus Kryptoniota</taxon>
        <taxon>Candidatus Chryseopegocella</taxon>
    </lineage>
</organism>
<dbReference type="Proteomes" id="UP000199197">
    <property type="component" value="Unassembled WGS sequence"/>
</dbReference>
<proteinExistence type="predicted"/>
<dbReference type="PROSITE" id="PS51257">
    <property type="entry name" value="PROKAR_LIPOPROTEIN"/>
    <property type="match status" value="1"/>
</dbReference>
<dbReference type="SUPFAM" id="SSF160387">
    <property type="entry name" value="NosL/MerB-like"/>
    <property type="match status" value="1"/>
</dbReference>
<accession>A0A0P1NVL0</accession>
<protein>
    <submittedName>
        <fullName evidence="1">Copper chaperone NosL</fullName>
    </submittedName>
</protein>
<dbReference type="EMBL" id="CZVW01000015">
    <property type="protein sequence ID" value="CUT03229.1"/>
    <property type="molecule type" value="Genomic_DNA"/>
</dbReference>
<evidence type="ECO:0000313" key="1">
    <source>
        <dbReference type="EMBL" id="CUT03229.1"/>
    </source>
</evidence>
<name>A0A0P1NVL0_9BACT</name>
<keyword evidence="2" id="KW-1185">Reference proteome</keyword>
<dbReference type="RefSeq" id="WP_092350337.1">
    <property type="nucleotide sequence ID" value="NZ_CZVW01000015.1"/>
</dbReference>
<dbReference type="InterPro" id="IPR008719">
    <property type="entry name" value="N2O_reductase_NosL"/>
</dbReference>
<evidence type="ECO:0000313" key="2">
    <source>
        <dbReference type="Proteomes" id="UP000199197"/>
    </source>
</evidence>
<dbReference type="Pfam" id="PF05573">
    <property type="entry name" value="NosL"/>
    <property type="match status" value="1"/>
</dbReference>
<dbReference type="AlphaFoldDB" id="A0A0P1NVL0"/>
<dbReference type="OrthoDB" id="9792749at2"/>
<reference evidence="2" key="1">
    <citation type="submission" date="2015-11" db="EMBL/GenBank/DDBJ databases">
        <authorList>
            <person name="Varghese N."/>
        </authorList>
    </citation>
    <scope>NUCLEOTIDE SEQUENCE [LARGE SCALE GENOMIC DNA]</scope>
    <source>
        <strain evidence="2">JGI-23</strain>
    </source>
</reference>
<sequence length="146" mass="17273">MKGQVKTALILTLSILFFSCSKELRPEEIEPYDVCYLCKMAISQLNFATEIVTPDGEVYKFDDIGCMIEFKKMKNLPDGSVMFVRDFYTKEWVKIENAYFVRSEKIQTPMNYFVVTFKTKESLERFMREYGGEEFPYEQLEIKILK</sequence>